<sequence>DGGEQEDRSPMATRDFSVRSSVSKLQPQTSVCHPGCCWPASTLSIACMGTME</sequence>
<proteinExistence type="predicted"/>
<evidence type="ECO:0000313" key="2">
    <source>
        <dbReference type="Proteomes" id="UP001057452"/>
    </source>
</evidence>
<reference evidence="1" key="1">
    <citation type="submission" date="2022-05" db="EMBL/GenBank/DDBJ databases">
        <title>Chromosome-level genome of Chaenocephalus aceratus.</title>
        <authorList>
            <person name="Park H."/>
        </authorList>
    </citation>
    <scope>NUCLEOTIDE SEQUENCE</scope>
    <source>
        <strain evidence="1">KU_202001</strain>
    </source>
</reference>
<protein>
    <submittedName>
        <fullName evidence="1">Uncharacterized protein</fullName>
    </submittedName>
</protein>
<dbReference type="Proteomes" id="UP001057452">
    <property type="component" value="Chromosome 24"/>
</dbReference>
<name>A0ACB9VPK9_CHAAC</name>
<dbReference type="EMBL" id="CM043808">
    <property type="protein sequence ID" value="KAI4801933.1"/>
    <property type="molecule type" value="Genomic_DNA"/>
</dbReference>
<organism evidence="1 2">
    <name type="scientific">Chaenocephalus aceratus</name>
    <name type="common">Blackfin icefish</name>
    <name type="synonym">Chaenichthys aceratus</name>
    <dbReference type="NCBI Taxonomy" id="36190"/>
    <lineage>
        <taxon>Eukaryota</taxon>
        <taxon>Metazoa</taxon>
        <taxon>Chordata</taxon>
        <taxon>Craniata</taxon>
        <taxon>Vertebrata</taxon>
        <taxon>Euteleostomi</taxon>
        <taxon>Actinopterygii</taxon>
        <taxon>Neopterygii</taxon>
        <taxon>Teleostei</taxon>
        <taxon>Neoteleostei</taxon>
        <taxon>Acanthomorphata</taxon>
        <taxon>Eupercaria</taxon>
        <taxon>Perciformes</taxon>
        <taxon>Notothenioidei</taxon>
        <taxon>Channichthyidae</taxon>
        <taxon>Chaenocephalus</taxon>
    </lineage>
</organism>
<accession>A0ACB9VPK9</accession>
<comment type="caution">
    <text evidence="1">The sequence shown here is derived from an EMBL/GenBank/DDBJ whole genome shotgun (WGS) entry which is preliminary data.</text>
</comment>
<evidence type="ECO:0000313" key="1">
    <source>
        <dbReference type="EMBL" id="KAI4801933.1"/>
    </source>
</evidence>
<feature type="non-terminal residue" evidence="1">
    <location>
        <position position="1"/>
    </location>
</feature>
<keyword evidence="2" id="KW-1185">Reference proteome</keyword>
<gene>
    <name evidence="1" type="ORF">KUCAC02_019800</name>
</gene>
<feature type="non-terminal residue" evidence="1">
    <location>
        <position position="52"/>
    </location>
</feature>